<organism evidence="3 4">
    <name type="scientific">Aphanomyces stellatus</name>
    <dbReference type="NCBI Taxonomy" id="120398"/>
    <lineage>
        <taxon>Eukaryota</taxon>
        <taxon>Sar</taxon>
        <taxon>Stramenopiles</taxon>
        <taxon>Oomycota</taxon>
        <taxon>Saprolegniomycetes</taxon>
        <taxon>Saprolegniales</taxon>
        <taxon>Verrucalvaceae</taxon>
        <taxon>Aphanomyces</taxon>
    </lineage>
</organism>
<keyword evidence="4" id="KW-1185">Reference proteome</keyword>
<evidence type="ECO:0000256" key="1">
    <source>
        <dbReference type="SAM" id="MobiDB-lite"/>
    </source>
</evidence>
<feature type="compositionally biased region" description="Low complexity" evidence="1">
    <location>
        <begin position="282"/>
        <end position="299"/>
    </location>
</feature>
<reference evidence="3 4" key="1">
    <citation type="submission" date="2019-03" db="EMBL/GenBank/DDBJ databases">
        <authorList>
            <person name="Gaulin E."/>
            <person name="Dumas B."/>
        </authorList>
    </citation>
    <scope>NUCLEOTIDE SEQUENCE [LARGE SCALE GENOMIC DNA]</scope>
    <source>
        <strain evidence="3">CBS 568.67</strain>
    </source>
</reference>
<dbReference type="OrthoDB" id="64211at2759"/>
<gene>
    <name evidence="3" type="primary">Aste57867_18872</name>
    <name evidence="2" type="ORF">As57867_018808</name>
    <name evidence="3" type="ORF">ASTE57867_18872</name>
</gene>
<dbReference type="Proteomes" id="UP000332933">
    <property type="component" value="Unassembled WGS sequence"/>
</dbReference>
<dbReference type="EMBL" id="VJMH01006420">
    <property type="protein sequence ID" value="KAF0689689.1"/>
    <property type="molecule type" value="Genomic_DNA"/>
</dbReference>
<feature type="region of interest" description="Disordered" evidence="1">
    <location>
        <begin position="264"/>
        <end position="310"/>
    </location>
</feature>
<evidence type="ECO:0000313" key="3">
    <source>
        <dbReference type="EMBL" id="VFT95606.1"/>
    </source>
</evidence>
<feature type="compositionally biased region" description="Polar residues" evidence="1">
    <location>
        <begin position="1"/>
        <end position="14"/>
    </location>
</feature>
<feature type="region of interest" description="Disordered" evidence="1">
    <location>
        <begin position="1"/>
        <end position="27"/>
    </location>
</feature>
<evidence type="ECO:0000313" key="4">
    <source>
        <dbReference type="Proteomes" id="UP000332933"/>
    </source>
</evidence>
<proteinExistence type="predicted"/>
<protein>
    <submittedName>
        <fullName evidence="3">Aste57867_18872 protein</fullName>
    </submittedName>
</protein>
<dbReference type="AlphaFoldDB" id="A0A485LFG6"/>
<accession>A0A485LFG6</accession>
<name>A0A485LFG6_9STRA</name>
<dbReference type="EMBL" id="CAADRA010006441">
    <property type="protein sequence ID" value="VFT95606.1"/>
    <property type="molecule type" value="Genomic_DNA"/>
</dbReference>
<feature type="compositionally biased region" description="Basic and acidic residues" evidence="1">
    <location>
        <begin position="300"/>
        <end position="310"/>
    </location>
</feature>
<sequence>METKGTSETGSSKGNGAVDERKLGKRRHDCMLNQRRYRERKRGKALKLEEYVTELAQSSQMLEAHASMLRSTVLTQFAQAGAHRCHSIASYLHMFQHGLVAPHDAQFPSQMALVRGVMSDSLQFNGEVGPDALIRQWRSYSHSFQHLDMRSGTIQSCGSEHDVVIANSKLLLVFSRRTLGTLFPHVLAREDLVQRLVDREIEFELRLSFSFDDSRVAVMEANVQMVDGLVRALESADDALFLMQGVDTGESVYFTPNGLLIPPSDTTALVHPTHEARPPRNAESPSPSSSSSSASTTSPEGKRRIEFILG</sequence>
<reference evidence="2" key="2">
    <citation type="submission" date="2019-06" db="EMBL/GenBank/DDBJ databases">
        <title>Genomics analysis of Aphanomyces spp. identifies a new class of oomycete effector associated with host adaptation.</title>
        <authorList>
            <person name="Gaulin E."/>
        </authorList>
    </citation>
    <scope>NUCLEOTIDE SEQUENCE</scope>
    <source>
        <strain evidence="2">CBS 578.67</strain>
    </source>
</reference>
<evidence type="ECO:0000313" key="2">
    <source>
        <dbReference type="EMBL" id="KAF0689689.1"/>
    </source>
</evidence>